<dbReference type="PANTHER" id="PTHR10996:SF257">
    <property type="entry name" value="GLYOXYLATE REDUCTASE 1"/>
    <property type="match status" value="1"/>
</dbReference>
<evidence type="ECO:0000256" key="1">
    <source>
        <dbReference type="ARBA" id="ARBA00005854"/>
    </source>
</evidence>
<dbReference type="InterPro" id="IPR050223">
    <property type="entry name" value="D-isomer_2-hydroxyacid_DH"/>
</dbReference>
<dbReference type="AlphaFoldDB" id="A0A2R6S3G3"/>
<dbReference type="GO" id="GO:0005829">
    <property type="term" value="C:cytosol"/>
    <property type="evidence" value="ECO:0007669"/>
    <property type="project" value="TreeGrafter"/>
</dbReference>
<dbReference type="InterPro" id="IPR036291">
    <property type="entry name" value="NAD(P)-bd_dom_sf"/>
</dbReference>
<dbReference type="GO" id="GO:0051287">
    <property type="term" value="F:NAD binding"/>
    <property type="evidence" value="ECO:0007669"/>
    <property type="project" value="InterPro"/>
</dbReference>
<keyword evidence="7" id="KW-1185">Reference proteome</keyword>
<dbReference type="GO" id="GO:0030267">
    <property type="term" value="F:glyoxylate reductase (NADPH) activity"/>
    <property type="evidence" value="ECO:0007669"/>
    <property type="project" value="TreeGrafter"/>
</dbReference>
<dbReference type="InterPro" id="IPR029752">
    <property type="entry name" value="D-isomer_DH_CS1"/>
</dbReference>
<sequence length="304" mass="33793">MDSPDRTHFLADLKPGGKYEKIVGIFRKNSSAVRIGVFDKEIIYSLAEVGVKWIAHCGAGYDKIDILACKEKDISVSNTPGAVDDATATTALYLMISSLRQFSKAERDVREGLWKSRLSSANAFDMTGRTLAILGLGGIGMRLAELAHVFPMRIVYHNRRKRDDVPDWCEYFPEDRLNEMLGITDVLSIHVPLRKETEGFVGDKMIRALKKGAIIVKTARGKVIDEDAMIEALEDGHLGSVGLDVHPNEPKLNPRILELPQVTLLPHVGTATFDSQKNMELRALNNLRDFLVKGRGIDVVPEML</sequence>
<evidence type="ECO:0000259" key="4">
    <source>
        <dbReference type="Pfam" id="PF00389"/>
    </source>
</evidence>
<feature type="domain" description="D-isomer specific 2-hydroxyacid dehydrogenase NAD-binding" evidence="5">
    <location>
        <begin position="93"/>
        <end position="269"/>
    </location>
</feature>
<evidence type="ECO:0008006" key="8">
    <source>
        <dbReference type="Google" id="ProtNLM"/>
    </source>
</evidence>
<dbReference type="Pfam" id="PF00389">
    <property type="entry name" value="2-Hacid_dh"/>
    <property type="match status" value="1"/>
</dbReference>
<feature type="domain" description="D-isomer specific 2-hydroxyacid dehydrogenase catalytic" evidence="4">
    <location>
        <begin position="38"/>
        <end position="300"/>
    </location>
</feature>
<gene>
    <name evidence="6" type="ORF">PHLCEN_2v1368</name>
</gene>
<dbReference type="Gene3D" id="3.40.50.720">
    <property type="entry name" value="NAD(P)-binding Rossmann-like Domain"/>
    <property type="match status" value="2"/>
</dbReference>
<dbReference type="GO" id="GO:0016618">
    <property type="term" value="F:hydroxypyruvate reductase [NAD(P)H] activity"/>
    <property type="evidence" value="ECO:0007669"/>
    <property type="project" value="TreeGrafter"/>
</dbReference>
<keyword evidence="2 3" id="KW-0560">Oxidoreductase</keyword>
<dbReference type="InterPro" id="IPR006140">
    <property type="entry name" value="D-isomer_DH_NAD-bd"/>
</dbReference>
<dbReference type="EMBL" id="MLYV02000107">
    <property type="protein sequence ID" value="PSS36824.1"/>
    <property type="molecule type" value="Genomic_DNA"/>
</dbReference>
<dbReference type="OrthoDB" id="9991913at2759"/>
<dbReference type="PROSITE" id="PS00065">
    <property type="entry name" value="D_2_HYDROXYACID_DH_1"/>
    <property type="match status" value="1"/>
</dbReference>
<evidence type="ECO:0000313" key="6">
    <source>
        <dbReference type="EMBL" id="PSS36824.1"/>
    </source>
</evidence>
<comment type="similarity">
    <text evidence="1 3">Belongs to the D-isomer specific 2-hydroxyacid dehydrogenase family.</text>
</comment>
<evidence type="ECO:0000256" key="2">
    <source>
        <dbReference type="ARBA" id="ARBA00023002"/>
    </source>
</evidence>
<dbReference type="CDD" id="cd12168">
    <property type="entry name" value="Mand_dh_like"/>
    <property type="match status" value="1"/>
</dbReference>
<accession>A0A2R6S3G3</accession>
<dbReference type="InterPro" id="IPR006139">
    <property type="entry name" value="D-isomer_2_OHA_DH_cat_dom"/>
</dbReference>
<dbReference type="Pfam" id="PF02826">
    <property type="entry name" value="2-Hacid_dh_C"/>
    <property type="match status" value="1"/>
</dbReference>
<evidence type="ECO:0000259" key="5">
    <source>
        <dbReference type="Pfam" id="PF02826"/>
    </source>
</evidence>
<evidence type="ECO:0000313" key="7">
    <source>
        <dbReference type="Proteomes" id="UP000186601"/>
    </source>
</evidence>
<reference evidence="6 7" key="1">
    <citation type="submission" date="2018-02" db="EMBL/GenBank/DDBJ databases">
        <title>Genome sequence of the basidiomycete white-rot fungus Phlebia centrifuga.</title>
        <authorList>
            <person name="Granchi Z."/>
            <person name="Peng M."/>
            <person name="de Vries R.P."/>
            <person name="Hilden K."/>
            <person name="Makela M.R."/>
            <person name="Grigoriev I."/>
            <person name="Riley R."/>
        </authorList>
    </citation>
    <scope>NUCLEOTIDE SEQUENCE [LARGE SCALE GENOMIC DNA]</scope>
    <source>
        <strain evidence="6 7">FBCC195</strain>
    </source>
</reference>
<dbReference type="PANTHER" id="PTHR10996">
    <property type="entry name" value="2-HYDROXYACID DEHYDROGENASE-RELATED"/>
    <property type="match status" value="1"/>
</dbReference>
<comment type="caution">
    <text evidence="6">The sequence shown here is derived from an EMBL/GenBank/DDBJ whole genome shotgun (WGS) entry which is preliminary data.</text>
</comment>
<protein>
    <recommendedName>
        <fullName evidence="8">2-hydroxyacid dehydrogenase</fullName>
    </recommendedName>
</protein>
<dbReference type="SUPFAM" id="SSF52283">
    <property type="entry name" value="Formate/glycerate dehydrogenase catalytic domain-like"/>
    <property type="match status" value="1"/>
</dbReference>
<dbReference type="STRING" id="98765.A0A2R6S3G3"/>
<organism evidence="6 7">
    <name type="scientific">Hermanssonia centrifuga</name>
    <dbReference type="NCBI Taxonomy" id="98765"/>
    <lineage>
        <taxon>Eukaryota</taxon>
        <taxon>Fungi</taxon>
        <taxon>Dikarya</taxon>
        <taxon>Basidiomycota</taxon>
        <taxon>Agaricomycotina</taxon>
        <taxon>Agaricomycetes</taxon>
        <taxon>Polyporales</taxon>
        <taxon>Meruliaceae</taxon>
        <taxon>Hermanssonia</taxon>
    </lineage>
</organism>
<evidence type="ECO:0000256" key="3">
    <source>
        <dbReference type="RuleBase" id="RU003719"/>
    </source>
</evidence>
<name>A0A2R6S3G3_9APHY</name>
<proteinExistence type="inferred from homology"/>
<dbReference type="SUPFAM" id="SSF51735">
    <property type="entry name" value="NAD(P)-binding Rossmann-fold domains"/>
    <property type="match status" value="1"/>
</dbReference>
<dbReference type="Proteomes" id="UP000186601">
    <property type="component" value="Unassembled WGS sequence"/>
</dbReference>